<proteinExistence type="predicted"/>
<feature type="signal peptide" evidence="1">
    <location>
        <begin position="1"/>
        <end position="28"/>
    </location>
</feature>
<gene>
    <name evidence="2" type="ORF">OsI_23795</name>
</gene>
<dbReference type="HOGENOM" id="CLU_2376558_0_0_1"/>
<dbReference type="Gramene" id="BGIOSGA023308-TA">
    <property type="protein sequence ID" value="BGIOSGA023308-PA"/>
    <property type="gene ID" value="BGIOSGA023308"/>
</dbReference>
<keyword evidence="3" id="KW-1185">Reference proteome</keyword>
<evidence type="ECO:0000256" key="1">
    <source>
        <dbReference type="SAM" id="SignalP"/>
    </source>
</evidence>
<dbReference type="EMBL" id="CM000131">
    <property type="protein sequence ID" value="EAZ01768.1"/>
    <property type="molecule type" value="Genomic_DNA"/>
</dbReference>
<protein>
    <submittedName>
        <fullName evidence="2">Uncharacterized protein</fullName>
    </submittedName>
</protein>
<feature type="chain" id="PRO_5002648853" evidence="1">
    <location>
        <begin position="29"/>
        <end position="99"/>
    </location>
</feature>
<name>A2YFA7_ORYSI</name>
<organism evidence="2 3">
    <name type="scientific">Oryza sativa subsp. indica</name>
    <name type="common">Rice</name>
    <dbReference type="NCBI Taxonomy" id="39946"/>
    <lineage>
        <taxon>Eukaryota</taxon>
        <taxon>Viridiplantae</taxon>
        <taxon>Streptophyta</taxon>
        <taxon>Embryophyta</taxon>
        <taxon>Tracheophyta</taxon>
        <taxon>Spermatophyta</taxon>
        <taxon>Magnoliopsida</taxon>
        <taxon>Liliopsida</taxon>
        <taxon>Poales</taxon>
        <taxon>Poaceae</taxon>
        <taxon>BOP clade</taxon>
        <taxon>Oryzoideae</taxon>
        <taxon>Oryzeae</taxon>
        <taxon>Oryzinae</taxon>
        <taxon>Oryza</taxon>
        <taxon>Oryza sativa</taxon>
    </lineage>
</organism>
<evidence type="ECO:0000313" key="2">
    <source>
        <dbReference type="EMBL" id="EAZ01768.1"/>
    </source>
</evidence>
<reference evidence="2 3" key="1">
    <citation type="journal article" date="2005" name="PLoS Biol.">
        <title>The genomes of Oryza sativa: a history of duplications.</title>
        <authorList>
            <person name="Yu J."/>
            <person name="Wang J."/>
            <person name="Lin W."/>
            <person name="Li S."/>
            <person name="Li H."/>
            <person name="Zhou J."/>
            <person name="Ni P."/>
            <person name="Dong W."/>
            <person name="Hu S."/>
            <person name="Zeng C."/>
            <person name="Zhang J."/>
            <person name="Zhang Y."/>
            <person name="Li R."/>
            <person name="Xu Z."/>
            <person name="Li S."/>
            <person name="Li X."/>
            <person name="Zheng H."/>
            <person name="Cong L."/>
            <person name="Lin L."/>
            <person name="Yin J."/>
            <person name="Geng J."/>
            <person name="Li G."/>
            <person name="Shi J."/>
            <person name="Liu J."/>
            <person name="Lv H."/>
            <person name="Li J."/>
            <person name="Wang J."/>
            <person name="Deng Y."/>
            <person name="Ran L."/>
            <person name="Shi X."/>
            <person name="Wang X."/>
            <person name="Wu Q."/>
            <person name="Li C."/>
            <person name="Ren X."/>
            <person name="Wang J."/>
            <person name="Wang X."/>
            <person name="Li D."/>
            <person name="Liu D."/>
            <person name="Zhang X."/>
            <person name="Ji Z."/>
            <person name="Zhao W."/>
            <person name="Sun Y."/>
            <person name="Zhang Z."/>
            <person name="Bao J."/>
            <person name="Han Y."/>
            <person name="Dong L."/>
            <person name="Ji J."/>
            <person name="Chen P."/>
            <person name="Wu S."/>
            <person name="Liu J."/>
            <person name="Xiao Y."/>
            <person name="Bu D."/>
            <person name="Tan J."/>
            <person name="Yang L."/>
            <person name="Ye C."/>
            <person name="Zhang J."/>
            <person name="Xu J."/>
            <person name="Zhou Y."/>
            <person name="Yu Y."/>
            <person name="Zhang B."/>
            <person name="Zhuang S."/>
            <person name="Wei H."/>
            <person name="Liu B."/>
            <person name="Lei M."/>
            <person name="Yu H."/>
            <person name="Li Y."/>
            <person name="Xu H."/>
            <person name="Wei S."/>
            <person name="He X."/>
            <person name="Fang L."/>
            <person name="Zhang Z."/>
            <person name="Zhang Y."/>
            <person name="Huang X."/>
            <person name="Su Z."/>
            <person name="Tong W."/>
            <person name="Li J."/>
            <person name="Tong Z."/>
            <person name="Li S."/>
            <person name="Ye J."/>
            <person name="Wang L."/>
            <person name="Fang L."/>
            <person name="Lei T."/>
            <person name="Chen C."/>
            <person name="Chen H."/>
            <person name="Xu Z."/>
            <person name="Li H."/>
            <person name="Huang H."/>
            <person name="Zhang F."/>
            <person name="Xu H."/>
            <person name="Li N."/>
            <person name="Zhao C."/>
            <person name="Li S."/>
            <person name="Dong L."/>
            <person name="Huang Y."/>
            <person name="Li L."/>
            <person name="Xi Y."/>
            <person name="Qi Q."/>
            <person name="Li W."/>
            <person name="Zhang B."/>
            <person name="Hu W."/>
            <person name="Zhang Y."/>
            <person name="Tian X."/>
            <person name="Jiao Y."/>
            <person name="Liang X."/>
            <person name="Jin J."/>
            <person name="Gao L."/>
            <person name="Zheng W."/>
            <person name="Hao B."/>
            <person name="Liu S."/>
            <person name="Wang W."/>
            <person name="Yuan L."/>
            <person name="Cao M."/>
            <person name="McDermott J."/>
            <person name="Samudrala R."/>
            <person name="Wang J."/>
            <person name="Wong G.K."/>
            <person name="Yang H."/>
        </authorList>
    </citation>
    <scope>NUCLEOTIDE SEQUENCE [LARGE SCALE GENOMIC DNA]</scope>
    <source>
        <strain evidence="3">cv. 93-11</strain>
    </source>
</reference>
<accession>A2YFA7</accession>
<dbReference type="Proteomes" id="UP000007015">
    <property type="component" value="Chromosome 6"/>
</dbReference>
<keyword evidence="1" id="KW-0732">Signal</keyword>
<dbReference type="AlphaFoldDB" id="A2YFA7"/>
<evidence type="ECO:0000313" key="3">
    <source>
        <dbReference type="Proteomes" id="UP000007015"/>
    </source>
</evidence>
<sequence>MAATVAATAGTVLLLLFVINVVSVVAVAARPLEGDGWLESGIGMVTEAAHLSLSSASLRPHATPPHALSLTTIDVAVLLHEAPTPCPAPAMASLPLSSC</sequence>